<dbReference type="OrthoDB" id="9981319at2759"/>
<dbReference type="RefSeq" id="XP_022394709.1">
    <property type="nucleotide sequence ID" value="XM_022527180.1"/>
</dbReference>
<feature type="non-terminal residue" evidence="2">
    <location>
        <position position="198"/>
    </location>
</feature>
<keyword evidence="3" id="KW-1185">Reference proteome</keyword>
<dbReference type="InterPro" id="IPR014347">
    <property type="entry name" value="Tautomerase/MIF_sf"/>
</dbReference>
<accession>A0A1F8AH55</accession>
<evidence type="ECO:0000259" key="1">
    <source>
        <dbReference type="Pfam" id="PF14832"/>
    </source>
</evidence>
<dbReference type="EMBL" id="LYCR01000001">
    <property type="protein sequence ID" value="OGM50992.1"/>
    <property type="molecule type" value="Genomic_DNA"/>
</dbReference>
<evidence type="ECO:0000313" key="2">
    <source>
        <dbReference type="EMBL" id="OGM50992.1"/>
    </source>
</evidence>
<dbReference type="Gene3D" id="3.30.429.10">
    <property type="entry name" value="Macrophage Migration Inhibitory Factor"/>
    <property type="match status" value="1"/>
</dbReference>
<organism evidence="2 3">
    <name type="scientific">Aspergillus bombycis</name>
    <dbReference type="NCBI Taxonomy" id="109264"/>
    <lineage>
        <taxon>Eukaryota</taxon>
        <taxon>Fungi</taxon>
        <taxon>Dikarya</taxon>
        <taxon>Ascomycota</taxon>
        <taxon>Pezizomycotina</taxon>
        <taxon>Eurotiomycetes</taxon>
        <taxon>Eurotiomycetidae</taxon>
        <taxon>Eurotiales</taxon>
        <taxon>Aspergillaceae</taxon>
        <taxon>Aspergillus</taxon>
    </lineage>
</organism>
<dbReference type="GeneID" id="34443440"/>
<reference evidence="2 3" key="1">
    <citation type="journal article" date="2016" name="Genome Biol. Evol.">
        <title>Draft genome sequence of an aflatoxigenic Aspergillus species, A. bombycis.</title>
        <authorList>
            <person name="Moore G.G."/>
            <person name="Mack B.M."/>
            <person name="Beltz S.B."/>
            <person name="Gilbert M.K."/>
        </authorList>
    </citation>
    <scope>NUCLEOTIDE SEQUENCE [LARGE SCALE GENOMIC DNA]</scope>
    <source>
        <strain evidence="3">NRRL 26010</strain>
    </source>
</reference>
<evidence type="ECO:0000313" key="3">
    <source>
        <dbReference type="Proteomes" id="UP000179179"/>
    </source>
</evidence>
<comment type="caution">
    <text evidence="2">The sequence shown here is derived from an EMBL/GenBank/DDBJ whole genome shotgun (WGS) entry which is preliminary data.</text>
</comment>
<proteinExistence type="predicted"/>
<dbReference type="InterPro" id="IPR028116">
    <property type="entry name" value="Cis-CaaD-like"/>
</dbReference>
<sequence length="198" mass="22044">MPLYEVEHCIALSQAQRTELAQAITHIHTRKFTTPSLFVNVRFLDASNSCSYVGGKERAINRIIAYVRPGGNRTTADFEELAQRVTDAWNQIVVQGAESGAKEAELNRVFIMGTITAGMENGFLLPRVSAVNGSPREDDFVINGLRLLWLQAGEDAIWLRDNAPKFAELAKQGESDFVELVAEMESRDDLSTKAKLRM</sequence>
<gene>
    <name evidence="2" type="ORF">ABOM_000050</name>
</gene>
<dbReference type="Proteomes" id="UP000179179">
    <property type="component" value="Unassembled WGS sequence"/>
</dbReference>
<dbReference type="AlphaFoldDB" id="A0A1F8AH55"/>
<feature type="domain" description="Tautomerase cis-CaaD-like" evidence="1">
    <location>
        <begin position="1"/>
        <end position="128"/>
    </location>
</feature>
<name>A0A1F8AH55_9EURO</name>
<protein>
    <recommendedName>
        <fullName evidence="1">Tautomerase cis-CaaD-like domain-containing protein</fullName>
    </recommendedName>
</protein>
<dbReference type="Pfam" id="PF14832">
    <property type="entry name" value="Tautomerase_3"/>
    <property type="match status" value="1"/>
</dbReference>